<dbReference type="RefSeq" id="WP_037496301.1">
    <property type="nucleotide sequence ID" value="NZ_JJMU01000016.1"/>
</dbReference>
<dbReference type="SUPFAM" id="SSF48208">
    <property type="entry name" value="Six-hairpin glycosidases"/>
    <property type="match status" value="1"/>
</dbReference>
<organism evidence="2 3">
    <name type="scientific">Sphingobacterium deserti</name>
    <dbReference type="NCBI Taxonomy" id="1229276"/>
    <lineage>
        <taxon>Bacteria</taxon>
        <taxon>Pseudomonadati</taxon>
        <taxon>Bacteroidota</taxon>
        <taxon>Sphingobacteriia</taxon>
        <taxon>Sphingobacteriales</taxon>
        <taxon>Sphingobacteriaceae</taxon>
        <taxon>Sphingobacterium</taxon>
    </lineage>
</organism>
<dbReference type="eggNOG" id="COG3408">
    <property type="taxonomic scope" value="Bacteria"/>
</dbReference>
<feature type="signal peptide" evidence="1">
    <location>
        <begin position="1"/>
        <end position="23"/>
    </location>
</feature>
<dbReference type="OrthoDB" id="49490at2"/>
<gene>
    <name evidence="2" type="ORF">DI53_1070</name>
</gene>
<evidence type="ECO:0000313" key="2">
    <source>
        <dbReference type="EMBL" id="KGE15152.1"/>
    </source>
</evidence>
<dbReference type="InterPro" id="IPR012341">
    <property type="entry name" value="6hp_glycosidase-like_sf"/>
</dbReference>
<dbReference type="InterPro" id="IPR008928">
    <property type="entry name" value="6-hairpin_glycosidase_sf"/>
</dbReference>
<comment type="caution">
    <text evidence="2">The sequence shown here is derived from an EMBL/GenBank/DDBJ whole genome shotgun (WGS) entry which is preliminary data.</text>
</comment>
<reference evidence="2 3" key="2">
    <citation type="journal article" date="2015" name="PLoS ONE">
        <title>Whole-Genome Optical Mapping and Finished Genome Sequence of Sphingobacterium deserti sp. nov., a New Species Isolated from the Western Desert of China.</title>
        <authorList>
            <person name="Teng C."/>
            <person name="Zhou Z."/>
            <person name="Molnar I."/>
            <person name="Li X."/>
            <person name="Tang R."/>
            <person name="Chen M."/>
            <person name="Wang L."/>
            <person name="Su S."/>
            <person name="Zhang W."/>
            <person name="Lin M."/>
        </authorList>
    </citation>
    <scope>NUCLEOTIDE SEQUENCE [LARGE SCALE GENOMIC DNA]</scope>
    <source>
        <strain evidence="3">ACCC05744</strain>
    </source>
</reference>
<dbReference type="Gene3D" id="1.50.10.10">
    <property type="match status" value="1"/>
</dbReference>
<dbReference type="Pfam" id="PF14614">
    <property type="entry name" value="DUF4450"/>
    <property type="match status" value="1"/>
</dbReference>
<proteinExistence type="predicted"/>
<dbReference type="AlphaFoldDB" id="A0A0B8T1Y1"/>
<reference evidence="3" key="1">
    <citation type="submission" date="2014-04" db="EMBL/GenBank/DDBJ databases">
        <title>Whole-Genome optical mapping and complete genome sequence of Sphingobacterium deserti sp. nov., a new spaces isolated from desert in the west of China.</title>
        <authorList>
            <person name="Teng C."/>
            <person name="Zhou Z."/>
            <person name="Li X."/>
            <person name="Chen M."/>
            <person name="Lin M."/>
            <person name="Wang L."/>
            <person name="Su S."/>
            <person name="Zhang C."/>
            <person name="Zhang W."/>
        </authorList>
    </citation>
    <scope>NUCLEOTIDE SEQUENCE [LARGE SCALE GENOMIC DNA]</scope>
    <source>
        <strain evidence="3">ACCC05744</strain>
    </source>
</reference>
<sequence length="1203" mass="136043">MFKLLLYALVLGALFHEPCYAQAKHWQKHERNLHYTADQGDFLLVNGRYRFNRALYGDNRASRVEAGDLPEFALYLPGMGGNLQFVIARDGRYKKLIDADHIETRYRAGAMMYRIQDELLGGGSLHLTLLAQYKEEGLVLKISGEGVHPETLLYSIYGGASGKTFSRNGDIGADPESGFYLLPAYAEGNVFDLQKTAFCLRFVGKRNEEQLVHGDFGGAQKLALADAAVLQHLPNLEQHKPAKSPIIYAKYEVVAKPIYIQVAKGPISGKAKTNKELSVLFAEADRARLALANRIKLRTPDQYINNVGETLALAADAIWESPSYLHGAVAWRMRLNAWRGAYAADALGWHDRAKEHFSGYLRSQVLEPNTALVVMDTALHLARHIEKMGTSVFSSGYISRNPNNNKVPHHYDMNLVFFDQLFSHLDYTGDKSYLKEVWPSILRHLAWEKRNFDIDNDGLYDAYCAIWASDGLQYSGGGVTHSSAYNYRANRAAAKLAGILGVDSQPFTAEADKIAKALKNRLWITEKGHFAEFEDRLGNKSRHESPGLWTIYHIADAFLLDDFESYQNTQYIHNHLPHIPIQVKKQTEPNLYTLATSTWQPYTWSINNVALAENLQAALAFWQSGRHDDAYLLWKSNIIESMYHGISPGNFQQLSHYDAFRGELYRDFADPIGVASRTLVEGLFGMLPRLMDQEIHVRPGFPSSWDFAEIELPQWQYKYRKTKSETHFDIRTQFGQQLKMKMELPISYTKVTSVTVNGKEVPWTLKSTAINRPVIVFETAASSNFQVAIKGEGTLDLSPTAVYEHPYSEDFTLPLGEGEKMGDIHDPQQLLRGNQGNRFQLQPETRKGTFFVHIQAGQMDFWRAIDLAIVAPVQHQFLTEDSKHHLRLKNNGTQACSLSLKAQAFERKIALAPGQEHTIELPTAMLTKGTNNINLTVGNATWTISHTYWEIDQQQAYTTQDLSTFYNARVSDIFEQRYLSPRPVGPTLQLPWQAIGNWCYPLTTANIDDEGMMKQRKDDILTYLDIPFLIKGTQRNIMFTSQWDNYPTEQEVPLSGKAEKLYLLMAGSTNPMQSQIVNAKVRVQYKDGHESTLALQNPTNWWPIEQDYLDDNYAFELPDAEIPYRVKLKTGELYKGGSLRRYDDIKGYTSRAIDGGAASILDLPLDPSKELKSLSLICEANDVVIGIMAATLLQNNGQQIVNR</sequence>
<dbReference type="STRING" id="1229276.DI53_1070"/>
<dbReference type="InterPro" id="IPR028028">
    <property type="entry name" value="DUF4450"/>
</dbReference>
<accession>A0A0B8T1Y1</accession>
<evidence type="ECO:0000256" key="1">
    <source>
        <dbReference type="SAM" id="SignalP"/>
    </source>
</evidence>
<dbReference type="EMBL" id="JJMU01000016">
    <property type="protein sequence ID" value="KGE15152.1"/>
    <property type="molecule type" value="Genomic_DNA"/>
</dbReference>
<protein>
    <submittedName>
        <fullName evidence="2">Uncharacterized protein</fullName>
    </submittedName>
</protein>
<dbReference type="PATRIC" id="fig|1229276.3.peg.1104"/>
<keyword evidence="1" id="KW-0732">Signal</keyword>
<dbReference type="Proteomes" id="UP000031802">
    <property type="component" value="Unassembled WGS sequence"/>
</dbReference>
<feature type="chain" id="PRO_5002142145" evidence="1">
    <location>
        <begin position="24"/>
        <end position="1203"/>
    </location>
</feature>
<dbReference type="GO" id="GO:0005975">
    <property type="term" value="P:carbohydrate metabolic process"/>
    <property type="evidence" value="ECO:0007669"/>
    <property type="project" value="InterPro"/>
</dbReference>
<evidence type="ECO:0000313" key="3">
    <source>
        <dbReference type="Proteomes" id="UP000031802"/>
    </source>
</evidence>
<name>A0A0B8T1Y1_9SPHI</name>
<keyword evidence="3" id="KW-1185">Reference proteome</keyword>